<proteinExistence type="predicted"/>
<keyword evidence="2" id="KW-1185">Reference proteome</keyword>
<name>A0AAV2IXR0_KNICA</name>
<evidence type="ECO:0000313" key="1">
    <source>
        <dbReference type="EMBL" id="CAL1569795.1"/>
    </source>
</evidence>
<organism evidence="1 2">
    <name type="scientific">Knipowitschia caucasica</name>
    <name type="common">Caucasian dwarf goby</name>
    <name type="synonym">Pomatoschistus caucasicus</name>
    <dbReference type="NCBI Taxonomy" id="637954"/>
    <lineage>
        <taxon>Eukaryota</taxon>
        <taxon>Metazoa</taxon>
        <taxon>Chordata</taxon>
        <taxon>Craniata</taxon>
        <taxon>Vertebrata</taxon>
        <taxon>Euteleostomi</taxon>
        <taxon>Actinopterygii</taxon>
        <taxon>Neopterygii</taxon>
        <taxon>Teleostei</taxon>
        <taxon>Neoteleostei</taxon>
        <taxon>Acanthomorphata</taxon>
        <taxon>Gobiaria</taxon>
        <taxon>Gobiiformes</taxon>
        <taxon>Gobioidei</taxon>
        <taxon>Gobiidae</taxon>
        <taxon>Gobiinae</taxon>
        <taxon>Knipowitschia</taxon>
    </lineage>
</organism>
<evidence type="ECO:0000313" key="2">
    <source>
        <dbReference type="Proteomes" id="UP001497482"/>
    </source>
</evidence>
<protein>
    <submittedName>
        <fullName evidence="1">Uncharacterized protein</fullName>
    </submittedName>
</protein>
<dbReference type="EMBL" id="OZ035823">
    <property type="protein sequence ID" value="CAL1569795.1"/>
    <property type="molecule type" value="Genomic_DNA"/>
</dbReference>
<gene>
    <name evidence="1" type="ORF">KC01_LOCUS2171</name>
</gene>
<sequence>MKHSTRPPTNHGSGSFLLGFGFADSLSVNDISAINWGGGGGGGGGWGGGAGGGGGGGGLVLHAKFRVWVRAALKQPLAHPHYRGHSDDEGDLFPLEKIHKYSPKEL</sequence>
<accession>A0AAV2IXR0</accession>
<dbReference type="Proteomes" id="UP001497482">
    <property type="component" value="Chromosome 1"/>
</dbReference>
<dbReference type="AlphaFoldDB" id="A0AAV2IXR0"/>
<reference evidence="1 2" key="1">
    <citation type="submission" date="2024-04" db="EMBL/GenBank/DDBJ databases">
        <authorList>
            <person name="Waldvogel A.-M."/>
            <person name="Schoenle A."/>
        </authorList>
    </citation>
    <scope>NUCLEOTIDE SEQUENCE [LARGE SCALE GENOMIC DNA]</scope>
</reference>